<organism evidence="3 4">
    <name type="scientific">Swingsia samuiensis</name>
    <dbReference type="NCBI Taxonomy" id="1293412"/>
    <lineage>
        <taxon>Bacteria</taxon>
        <taxon>Pseudomonadati</taxon>
        <taxon>Pseudomonadota</taxon>
        <taxon>Alphaproteobacteria</taxon>
        <taxon>Acetobacterales</taxon>
        <taxon>Acetobacteraceae</taxon>
        <taxon>Swingsia</taxon>
    </lineage>
</organism>
<evidence type="ECO:0000313" key="4">
    <source>
        <dbReference type="Proteomes" id="UP000316313"/>
    </source>
</evidence>
<feature type="compositionally biased region" description="Polar residues" evidence="1">
    <location>
        <begin position="92"/>
        <end position="104"/>
    </location>
</feature>
<evidence type="ECO:0000256" key="2">
    <source>
        <dbReference type="SAM" id="Phobius"/>
    </source>
</evidence>
<evidence type="ECO:0000256" key="1">
    <source>
        <dbReference type="SAM" id="MobiDB-lite"/>
    </source>
</evidence>
<accession>A0A4Y6UN21</accession>
<keyword evidence="2" id="KW-0472">Membrane</keyword>
<sequence length="110" mass="12305">MLRLLIIVIILAILIVFALSNTDLEPVWLISFGWHISVGTLVLGTSVACLVFGYLTGWIGALRQRSRARRAEGQVRTLESQIVELHQRLDRLQTQTQDPATISPSPEIRS</sequence>
<name>A0A4Y6UN21_9PROT</name>
<dbReference type="Proteomes" id="UP000316313">
    <property type="component" value="Chromosome"/>
</dbReference>
<keyword evidence="2" id="KW-0812">Transmembrane</keyword>
<keyword evidence="4" id="KW-1185">Reference proteome</keyword>
<dbReference type="EMBL" id="CP038141">
    <property type="protein sequence ID" value="QDH17786.1"/>
    <property type="molecule type" value="Genomic_DNA"/>
</dbReference>
<feature type="region of interest" description="Disordered" evidence="1">
    <location>
        <begin position="90"/>
        <end position="110"/>
    </location>
</feature>
<feature type="transmembrane region" description="Helical" evidence="2">
    <location>
        <begin position="34"/>
        <end position="60"/>
    </location>
</feature>
<evidence type="ECO:0000313" key="3">
    <source>
        <dbReference type="EMBL" id="QDH17786.1"/>
    </source>
</evidence>
<protein>
    <submittedName>
        <fullName evidence="3">LapA family protein</fullName>
    </submittedName>
</protein>
<proteinExistence type="predicted"/>
<reference evidence="3 4" key="1">
    <citation type="submission" date="2019-03" db="EMBL/GenBank/DDBJ databases">
        <title>The complete genome sequence of Swingsia samuiensis NBRC107927(T).</title>
        <authorList>
            <person name="Chua K.-O."/>
            <person name="Chan K.-G."/>
            <person name="See-Too W.-S."/>
        </authorList>
    </citation>
    <scope>NUCLEOTIDE SEQUENCE [LARGE SCALE GENOMIC DNA]</scope>
    <source>
        <strain evidence="3 4">AH83</strain>
    </source>
</reference>
<dbReference type="AlphaFoldDB" id="A0A4Y6UN21"/>
<dbReference type="KEGG" id="ssam:E3D00_09560"/>
<dbReference type="OrthoDB" id="7284608at2"/>
<dbReference type="RefSeq" id="WP_141462062.1">
    <property type="nucleotide sequence ID" value="NZ_CP038141.1"/>
</dbReference>
<keyword evidence="2" id="KW-1133">Transmembrane helix</keyword>
<gene>
    <name evidence="3" type="ORF">E3D00_09560</name>
</gene>
<dbReference type="GO" id="GO:0005886">
    <property type="term" value="C:plasma membrane"/>
    <property type="evidence" value="ECO:0007669"/>
    <property type="project" value="InterPro"/>
</dbReference>